<name>A0A2R6XXQ2_9BACL</name>
<protein>
    <recommendedName>
        <fullName evidence="2">DUF6973 domain-containing protein</fullName>
    </recommendedName>
</protein>
<feature type="domain" description="DUF6973" evidence="2">
    <location>
        <begin position="146"/>
        <end position="233"/>
    </location>
</feature>
<reference evidence="4" key="1">
    <citation type="journal article" date="2018" name="Sci. Rep.">
        <title>Lignite coal burning seam in the remote Altai Mountains harbors a hydrogen-driven thermophilic microbial community.</title>
        <authorList>
            <person name="Kadnikov V.V."/>
            <person name="Mardanov A.V."/>
            <person name="Ivasenko D.A."/>
            <person name="Antsiferov D.V."/>
            <person name="Beletsky A.V."/>
            <person name="Karnachuk O.V."/>
            <person name="Ravin N.V."/>
        </authorList>
    </citation>
    <scope>NUCLEOTIDE SEQUENCE [LARGE SCALE GENOMIC DNA]</scope>
</reference>
<dbReference type="Pfam" id="PF22322">
    <property type="entry name" value="DUF6973"/>
    <property type="match status" value="1"/>
</dbReference>
<evidence type="ECO:0000313" key="3">
    <source>
        <dbReference type="EMBL" id="PTQ55200.1"/>
    </source>
</evidence>
<gene>
    <name evidence="3" type="ORF">BSOLF_2930</name>
</gene>
<dbReference type="EMBL" id="PEBX01000168">
    <property type="protein sequence ID" value="PTQ55200.1"/>
    <property type="molecule type" value="Genomic_DNA"/>
</dbReference>
<evidence type="ECO:0000259" key="2">
    <source>
        <dbReference type="Pfam" id="PF22322"/>
    </source>
</evidence>
<accession>A0A2R6XXQ2</accession>
<proteinExistence type="predicted"/>
<feature type="signal peptide" evidence="1">
    <location>
        <begin position="1"/>
        <end position="24"/>
    </location>
</feature>
<comment type="caution">
    <text evidence="3">The sequence shown here is derived from an EMBL/GenBank/DDBJ whole genome shotgun (WGS) entry which is preliminary data.</text>
</comment>
<dbReference type="InterPro" id="IPR054246">
    <property type="entry name" value="DUF6973"/>
</dbReference>
<evidence type="ECO:0000313" key="4">
    <source>
        <dbReference type="Proteomes" id="UP000244338"/>
    </source>
</evidence>
<organism evidence="3 4">
    <name type="scientific">Candidatus Carbonibacillus altaicus</name>
    <dbReference type="NCBI Taxonomy" id="2163959"/>
    <lineage>
        <taxon>Bacteria</taxon>
        <taxon>Bacillati</taxon>
        <taxon>Bacillota</taxon>
        <taxon>Bacilli</taxon>
        <taxon>Bacillales</taxon>
        <taxon>Candidatus Carbonibacillus</taxon>
    </lineage>
</organism>
<keyword evidence="1" id="KW-0732">Signal</keyword>
<evidence type="ECO:0000256" key="1">
    <source>
        <dbReference type="SAM" id="SignalP"/>
    </source>
</evidence>
<feature type="chain" id="PRO_5038405963" description="DUF6973 domain-containing protein" evidence="1">
    <location>
        <begin position="25"/>
        <end position="281"/>
    </location>
</feature>
<dbReference type="AlphaFoldDB" id="A0A2R6XXQ2"/>
<dbReference type="Proteomes" id="UP000244338">
    <property type="component" value="Unassembled WGS sequence"/>
</dbReference>
<sequence>MKKILPTLLSTLLILGSITGAGLAQTVDKEPKLQSLEMQKIKNEKQSGKFKTHKKFPGAHKKLDYRYKDILLEELLKYEENHPNATIDEINEYFVKLTEKYNRKNSNEQSVTIKTPVSAAAVDSYFYNVVEGMVDLNPLEEELYDENPSFGFRALVAGDEAASFTEYKFGFNGHNDNTDAFRHAAWNIWIIGFTDSYSWAYDWTTAHEDGATNQPSYEKEMDLWNNREGRLKADDEGIGTDSSVTTTRNAIIELYKSGDLKKLNSKNQPVLFIGRDSDFVN</sequence>